<evidence type="ECO:0000256" key="1">
    <source>
        <dbReference type="SAM" id="MobiDB-lite"/>
    </source>
</evidence>
<feature type="compositionally biased region" description="Basic and acidic residues" evidence="1">
    <location>
        <begin position="1"/>
        <end position="16"/>
    </location>
</feature>
<feature type="region of interest" description="Disordered" evidence="1">
    <location>
        <begin position="1"/>
        <end position="48"/>
    </location>
</feature>
<dbReference type="OMA" id="HADGHEQ"/>
<dbReference type="AlphaFoldDB" id="A0A3B4USJ7"/>
<evidence type="ECO:0000313" key="2">
    <source>
        <dbReference type="Ensembl" id="ENSSDUP00000021368.1"/>
    </source>
</evidence>
<feature type="compositionally biased region" description="Polar residues" evidence="1">
    <location>
        <begin position="18"/>
        <end position="27"/>
    </location>
</feature>
<dbReference type="Ensembl" id="ENSSDUT00000021760.1">
    <property type="protein sequence ID" value="ENSSDUP00000021368.1"/>
    <property type="gene ID" value="ENSSDUG00000015547.1"/>
</dbReference>
<name>A0A3B4USJ7_SERDU</name>
<protein>
    <submittedName>
        <fullName evidence="2">Uncharacterized protein</fullName>
    </submittedName>
</protein>
<reference evidence="2" key="1">
    <citation type="submission" date="2025-08" db="UniProtKB">
        <authorList>
            <consortium name="Ensembl"/>
        </authorList>
    </citation>
    <scope>IDENTIFICATION</scope>
</reference>
<dbReference type="GeneTree" id="ENSGT00990000204015"/>
<keyword evidence="3" id="KW-1185">Reference proteome</keyword>
<proteinExistence type="predicted"/>
<sequence length="165" mass="18089">MREELYRAEEDSREAEQDSSNPDTDANPTCPEGPSLPPLGQRSGEGQVSVHAHKLEAAVDVHLNAQVDEFAQELTKGPVETVGYVDSPEWQTGHQDEVGSSQVAQVDLGYGAGLLVETEYHQDKHIKHNSQHRDEQDIHWLTGVEPLPVILLRTPSAIGVVLVSI</sequence>
<accession>A0A3B4USJ7</accession>
<dbReference type="Proteomes" id="UP000261420">
    <property type="component" value="Unplaced"/>
</dbReference>
<organism evidence="2 3">
    <name type="scientific">Seriola dumerili</name>
    <name type="common">Greater amberjack</name>
    <name type="synonym">Caranx dumerili</name>
    <dbReference type="NCBI Taxonomy" id="41447"/>
    <lineage>
        <taxon>Eukaryota</taxon>
        <taxon>Metazoa</taxon>
        <taxon>Chordata</taxon>
        <taxon>Craniata</taxon>
        <taxon>Vertebrata</taxon>
        <taxon>Euteleostomi</taxon>
        <taxon>Actinopterygii</taxon>
        <taxon>Neopterygii</taxon>
        <taxon>Teleostei</taxon>
        <taxon>Neoteleostei</taxon>
        <taxon>Acanthomorphata</taxon>
        <taxon>Carangaria</taxon>
        <taxon>Carangiformes</taxon>
        <taxon>Carangidae</taxon>
        <taxon>Seriola</taxon>
    </lineage>
</organism>
<evidence type="ECO:0000313" key="3">
    <source>
        <dbReference type="Proteomes" id="UP000261420"/>
    </source>
</evidence>
<reference evidence="2" key="2">
    <citation type="submission" date="2025-09" db="UniProtKB">
        <authorList>
            <consortium name="Ensembl"/>
        </authorList>
    </citation>
    <scope>IDENTIFICATION</scope>
</reference>